<dbReference type="Gene3D" id="1.10.287.950">
    <property type="entry name" value="Methyl-accepting chemotaxis protein"/>
    <property type="match status" value="1"/>
</dbReference>
<dbReference type="SMART" id="SM00283">
    <property type="entry name" value="MA"/>
    <property type="match status" value="1"/>
</dbReference>
<dbReference type="Pfam" id="PF12729">
    <property type="entry name" value="4HB_MCP_1"/>
    <property type="match status" value="1"/>
</dbReference>
<dbReference type="PRINTS" id="PR00260">
    <property type="entry name" value="CHEMTRNSDUCR"/>
</dbReference>
<dbReference type="InterPro" id="IPR004089">
    <property type="entry name" value="MCPsignal_dom"/>
</dbReference>
<evidence type="ECO:0000313" key="6">
    <source>
        <dbReference type="EMBL" id="MDF3835321.1"/>
    </source>
</evidence>
<dbReference type="PANTHER" id="PTHR43531">
    <property type="entry name" value="PROTEIN ICFG"/>
    <property type="match status" value="1"/>
</dbReference>
<reference evidence="6 7" key="1">
    <citation type="submission" date="2023-03" db="EMBL/GenBank/DDBJ databases">
        <title>Draft assemblies of triclosan tolerant bacteria isolated from returned activated sludge.</title>
        <authorList>
            <person name="Van Hamelsveld S."/>
        </authorList>
    </citation>
    <scope>NUCLEOTIDE SEQUENCE [LARGE SCALE GENOMIC DNA]</scope>
    <source>
        <strain evidence="6 7">GW210010_S58</strain>
    </source>
</reference>
<evidence type="ECO:0000259" key="5">
    <source>
        <dbReference type="PROSITE" id="PS50885"/>
    </source>
</evidence>
<dbReference type="InterPro" id="IPR024478">
    <property type="entry name" value="HlyB_4HB_MCP"/>
</dbReference>
<dbReference type="Proteomes" id="UP001216674">
    <property type="component" value="Unassembled WGS sequence"/>
</dbReference>
<dbReference type="PROSITE" id="PS50111">
    <property type="entry name" value="CHEMOTAXIS_TRANSDUC_2"/>
    <property type="match status" value="1"/>
</dbReference>
<dbReference type="InterPro" id="IPR004090">
    <property type="entry name" value="Chemotax_Me-accpt_rcpt"/>
</dbReference>
<accession>A0ABT6ARR7</accession>
<protein>
    <submittedName>
        <fullName evidence="6">Methyl-accepting chemotaxis protein</fullName>
    </submittedName>
</protein>
<sequence>MNITQRLLVTLSLALFAMLAAGIGGIWQLRESQGRFTYFNENTLVSVRSLSDLRAIVNGMPTSLHAYAMSAEASGRAQAVAELAKADQDFDSIAAAYARSDISDETDARMLEADLAIMKRFRAERERFMELLAAGDVGTARGMLTGGALPAALTALRTAINEHVAYNAGLGEQVVGSNQKAYELALTLVSVIIAAALLASGAMGYSLYRRIHGSLADIEETLHYVSDSLDLDRRASVQHKDEIGRTAMAFNQLIERVASALREVRLSTDSVSTAAHQIAAGNSDLSSRTEQQAASLEQSAASLEELTATVRQNADNARRASGLADSAADVAKHGSTAVQQMVDTMGAINISSTRIAEITNLIEGIAFQTNILALNAAVEAARAGEQGRGFAVVAGEVRSLAQRSSSAAKEIKDLIDTSVDTVRTGSAQAEDAGRTMSEIQQAVKKVSDIISEIAAASREQSTGIEQVNQAVGQMDQVTQQNAALVEQAAAAAQSLDEQAHKLRDTVATFRVTVN</sequence>
<evidence type="ECO:0000259" key="4">
    <source>
        <dbReference type="PROSITE" id="PS50111"/>
    </source>
</evidence>
<evidence type="ECO:0000256" key="3">
    <source>
        <dbReference type="PROSITE-ProRule" id="PRU00284"/>
    </source>
</evidence>
<feature type="domain" description="HAMP" evidence="5">
    <location>
        <begin position="209"/>
        <end position="262"/>
    </location>
</feature>
<dbReference type="PROSITE" id="PS50885">
    <property type="entry name" value="HAMP"/>
    <property type="match status" value="1"/>
</dbReference>
<dbReference type="InterPro" id="IPR051310">
    <property type="entry name" value="MCP_chemotaxis"/>
</dbReference>
<dbReference type="CDD" id="cd11386">
    <property type="entry name" value="MCP_signal"/>
    <property type="match status" value="1"/>
</dbReference>
<dbReference type="InterPro" id="IPR003660">
    <property type="entry name" value="HAMP_dom"/>
</dbReference>
<organism evidence="6 7">
    <name type="scientific">Cupriavidus basilensis</name>
    <dbReference type="NCBI Taxonomy" id="68895"/>
    <lineage>
        <taxon>Bacteria</taxon>
        <taxon>Pseudomonadati</taxon>
        <taxon>Pseudomonadota</taxon>
        <taxon>Betaproteobacteria</taxon>
        <taxon>Burkholderiales</taxon>
        <taxon>Burkholderiaceae</taxon>
        <taxon>Cupriavidus</taxon>
    </lineage>
</organism>
<feature type="domain" description="Methyl-accepting transducer" evidence="4">
    <location>
        <begin position="267"/>
        <end position="496"/>
    </location>
</feature>
<dbReference type="EMBL" id="JARJLM010000349">
    <property type="protein sequence ID" value="MDF3835321.1"/>
    <property type="molecule type" value="Genomic_DNA"/>
</dbReference>
<comment type="similarity">
    <text evidence="2">Belongs to the methyl-accepting chemotaxis (MCP) protein family.</text>
</comment>
<dbReference type="CDD" id="cd06225">
    <property type="entry name" value="HAMP"/>
    <property type="match status" value="1"/>
</dbReference>
<keyword evidence="1" id="KW-0488">Methylation</keyword>
<keyword evidence="3" id="KW-0807">Transducer</keyword>
<evidence type="ECO:0000256" key="1">
    <source>
        <dbReference type="ARBA" id="ARBA00022481"/>
    </source>
</evidence>
<keyword evidence="7" id="KW-1185">Reference proteome</keyword>
<dbReference type="RefSeq" id="WP_276266139.1">
    <property type="nucleotide sequence ID" value="NZ_JARJLM010000349.1"/>
</dbReference>
<dbReference type="SUPFAM" id="SSF58104">
    <property type="entry name" value="Methyl-accepting chemotaxis protein (MCP) signaling domain"/>
    <property type="match status" value="1"/>
</dbReference>
<dbReference type="PANTHER" id="PTHR43531:SF14">
    <property type="entry name" value="METHYL-ACCEPTING CHEMOTAXIS PROTEIN I-RELATED"/>
    <property type="match status" value="1"/>
</dbReference>
<comment type="caution">
    <text evidence="6">The sequence shown here is derived from an EMBL/GenBank/DDBJ whole genome shotgun (WGS) entry which is preliminary data.</text>
</comment>
<dbReference type="Pfam" id="PF00672">
    <property type="entry name" value="HAMP"/>
    <property type="match status" value="1"/>
</dbReference>
<dbReference type="SMART" id="SM00304">
    <property type="entry name" value="HAMP"/>
    <property type="match status" value="1"/>
</dbReference>
<gene>
    <name evidence="6" type="ORF">P3W85_20505</name>
</gene>
<name>A0ABT6ARR7_9BURK</name>
<proteinExistence type="inferred from homology"/>
<evidence type="ECO:0000313" key="7">
    <source>
        <dbReference type="Proteomes" id="UP001216674"/>
    </source>
</evidence>
<evidence type="ECO:0000256" key="2">
    <source>
        <dbReference type="ARBA" id="ARBA00029447"/>
    </source>
</evidence>
<dbReference type="Pfam" id="PF00015">
    <property type="entry name" value="MCPsignal"/>
    <property type="match status" value="1"/>
</dbReference>